<feature type="signal peptide" evidence="1">
    <location>
        <begin position="1"/>
        <end position="39"/>
    </location>
</feature>
<evidence type="ECO:0000313" key="4">
    <source>
        <dbReference type="Proteomes" id="UP000224006"/>
    </source>
</evidence>
<gene>
    <name evidence="3" type="ORF">BESB_053050</name>
</gene>
<sequence length="383" mass="40497">MARSIRREPRRGGLKSNARKLLAACVGGVLLLTSGQVEAQQPQDGLLRRVLEVSGEPSLKDNTATCRLTGSSGEAVQELPELTLSEKQLNATLVCEGDQPTRVPTKPENVCQDPQAKAVEVDEKNECKIGASASGSPVPLKTLLTATSQAKWENDKAAKGIQKLSWTLSLSKDDLPLTDNNFYVGCQKGTVSRSSETSACKVPVKILARHSSAEKNVVTCAYGATSNKTPVEVEMTQEQNTLKVVCGTQGSIHPLDYKTHFCEKEEMNACSKSYVDILPKFDEKWWTEEENKSVTLTIPSADFPTEDKSFYVGCTLSKSKNEEPQESPAVAAASGGSGATATTCKVLVTVKAVNSSLSAGAGVGMAAAVSGAAVLTGVLAGSL</sequence>
<evidence type="ECO:0000313" key="3">
    <source>
        <dbReference type="EMBL" id="PFH35654.1"/>
    </source>
</evidence>
<feature type="chain" id="PRO_5012360398" evidence="1">
    <location>
        <begin position="40"/>
        <end position="383"/>
    </location>
</feature>
<name>A0A2A9MEL8_BESBE</name>
<dbReference type="AlphaFoldDB" id="A0A2A9MEL8"/>
<dbReference type="InterPro" id="IPR028352">
    <property type="entry name" value="Surface_antig_SAG1"/>
</dbReference>
<dbReference type="Gene3D" id="2.60.40.1320">
    <property type="entry name" value="SRS domain"/>
    <property type="match status" value="2"/>
</dbReference>
<reference evidence="3 4" key="1">
    <citation type="submission" date="2017-09" db="EMBL/GenBank/DDBJ databases">
        <title>Genome sequencing of Besnoitia besnoiti strain Bb-Ger1.</title>
        <authorList>
            <person name="Schares G."/>
            <person name="Venepally P."/>
            <person name="Lorenzi H.A."/>
        </authorList>
    </citation>
    <scope>NUCLEOTIDE SEQUENCE [LARGE SCALE GENOMIC DNA]</scope>
    <source>
        <strain evidence="3 4">Bb-Ger1</strain>
    </source>
</reference>
<comment type="caution">
    <text evidence="3">The sequence shown here is derived from an EMBL/GenBank/DDBJ whole genome shotgun (WGS) entry which is preliminary data.</text>
</comment>
<dbReference type="Proteomes" id="UP000224006">
    <property type="component" value="Chromosome IV"/>
</dbReference>
<dbReference type="OrthoDB" id="331001at2759"/>
<dbReference type="Pfam" id="PF04092">
    <property type="entry name" value="SAG"/>
    <property type="match status" value="2"/>
</dbReference>
<keyword evidence="4" id="KW-1185">Reference proteome</keyword>
<dbReference type="GO" id="GO:0016020">
    <property type="term" value="C:membrane"/>
    <property type="evidence" value="ECO:0007669"/>
    <property type="project" value="InterPro"/>
</dbReference>
<accession>A0A2A9MEL8</accession>
<dbReference type="SUPFAM" id="SSF74877">
    <property type="entry name" value="Major surface antigen p30, SAG1"/>
    <property type="match status" value="2"/>
</dbReference>
<dbReference type="GeneID" id="40310234"/>
<keyword evidence="1" id="KW-0732">Signal</keyword>
<proteinExistence type="predicted"/>
<dbReference type="EMBL" id="NWUJ01000004">
    <property type="protein sequence ID" value="PFH35654.1"/>
    <property type="molecule type" value="Genomic_DNA"/>
</dbReference>
<dbReference type="RefSeq" id="XP_029219663.1">
    <property type="nucleotide sequence ID" value="XM_029363740.1"/>
</dbReference>
<feature type="domain" description="SRS" evidence="2">
    <location>
        <begin position="62"/>
        <end position="206"/>
    </location>
</feature>
<dbReference type="VEuPathDB" id="ToxoDB:BESB_053050"/>
<evidence type="ECO:0000259" key="2">
    <source>
        <dbReference type="Pfam" id="PF04092"/>
    </source>
</evidence>
<dbReference type="InterPro" id="IPR007226">
    <property type="entry name" value="SRS_dom"/>
</dbReference>
<dbReference type="KEGG" id="bbes:BESB_053050"/>
<feature type="domain" description="SRS" evidence="2">
    <location>
        <begin position="216"/>
        <end position="350"/>
    </location>
</feature>
<evidence type="ECO:0000256" key="1">
    <source>
        <dbReference type="SAM" id="SignalP"/>
    </source>
</evidence>
<protein>
    <submittedName>
        <fullName evidence="3">SAG-related sequence</fullName>
    </submittedName>
</protein>
<dbReference type="InterPro" id="IPR036755">
    <property type="entry name" value="SRS_dom_sf"/>
</dbReference>
<dbReference type="PRINTS" id="PR01801">
    <property type="entry name" value="SURFCEANTIGN"/>
</dbReference>
<organism evidence="3 4">
    <name type="scientific">Besnoitia besnoiti</name>
    <name type="common">Apicomplexan protozoan</name>
    <dbReference type="NCBI Taxonomy" id="94643"/>
    <lineage>
        <taxon>Eukaryota</taxon>
        <taxon>Sar</taxon>
        <taxon>Alveolata</taxon>
        <taxon>Apicomplexa</taxon>
        <taxon>Conoidasida</taxon>
        <taxon>Coccidia</taxon>
        <taxon>Eucoccidiorida</taxon>
        <taxon>Eimeriorina</taxon>
        <taxon>Sarcocystidae</taxon>
        <taxon>Besnoitia</taxon>
    </lineage>
</organism>